<dbReference type="PANTHER" id="PTHR47156:SF10">
    <property type="entry name" value="E3 UBIQUITIN-PROTEIN LIGASE TRIM-21-RELATED"/>
    <property type="match status" value="1"/>
</dbReference>
<name>A0AAU9WU48_9CNID</name>
<dbReference type="SMART" id="SM00184">
    <property type="entry name" value="RING"/>
    <property type="match status" value="2"/>
</dbReference>
<dbReference type="PROSITE" id="PS50119">
    <property type="entry name" value="ZF_BBOX"/>
    <property type="match status" value="1"/>
</dbReference>
<keyword evidence="2" id="KW-0479">Metal-binding</keyword>
<feature type="region of interest" description="Disordered" evidence="6">
    <location>
        <begin position="595"/>
        <end position="621"/>
    </location>
</feature>
<dbReference type="InterPro" id="IPR000315">
    <property type="entry name" value="Znf_B-box"/>
</dbReference>
<dbReference type="InterPro" id="IPR052667">
    <property type="entry name" value="E3_ubiquitin-ligase_RING"/>
</dbReference>
<dbReference type="GO" id="GO:0008270">
    <property type="term" value="F:zinc ion binding"/>
    <property type="evidence" value="ECO:0007669"/>
    <property type="project" value="UniProtKB-KW"/>
</dbReference>
<dbReference type="InterPro" id="IPR027370">
    <property type="entry name" value="Znf-RING_euk"/>
</dbReference>
<organism evidence="10 11">
    <name type="scientific">Pocillopora meandrina</name>
    <dbReference type="NCBI Taxonomy" id="46732"/>
    <lineage>
        <taxon>Eukaryota</taxon>
        <taxon>Metazoa</taxon>
        <taxon>Cnidaria</taxon>
        <taxon>Anthozoa</taxon>
        <taxon>Hexacorallia</taxon>
        <taxon>Scleractinia</taxon>
        <taxon>Astrocoeniina</taxon>
        <taxon>Pocilloporidae</taxon>
        <taxon>Pocillopora</taxon>
    </lineage>
</organism>
<dbReference type="SUPFAM" id="SSF57850">
    <property type="entry name" value="RING/U-box"/>
    <property type="match status" value="1"/>
</dbReference>
<feature type="domain" description="RING-type" evidence="7">
    <location>
        <begin position="9"/>
        <end position="58"/>
    </location>
</feature>
<evidence type="ECO:0000313" key="10">
    <source>
        <dbReference type="EMBL" id="CAH3125898.1"/>
    </source>
</evidence>
<feature type="compositionally biased region" description="Low complexity" evidence="6">
    <location>
        <begin position="392"/>
        <end position="403"/>
    </location>
</feature>
<dbReference type="InterPro" id="IPR013083">
    <property type="entry name" value="Znf_RING/FYVE/PHD"/>
</dbReference>
<sequence>MAELRGLSCSVCYNDFKSDEVQFVPRNLICGHTYCTGCLNKLAFQARNPGTICCPTCKIETTLFPRTFESVRNLPKNFGVLEILEGKEEAQTDGISKEKENNKYLCPEHDEALKVYCHTDNCLICIYCQVYGKHMGHKCELATSIATTTREELRSLSKKLGDHYDTVKKARRNVIDARESILNTQLYLRDRIMKHMGVLRACMSRRETVLKCDVDDRTKQKMKPLDEQESMMTEIVNKCETAYSLIQKCQNNDSALVDEKRRIYGLVDEVCDLMEKVVLEPKETSNLTYYFEYDITCILETQIGEIRVLKPGQKEEPLAGLNKHELSGKKEMYDAETQTEDLQENGENPLFQSLLQGLEEIVHTRLTQPRWDESPAPGLPVFEPESPDHSSSESGLNELGGSSDHSDAEEIESDTELEGAVGGETLPSSHSEELRDSKNSEEKQTSLLDELQDEIDRLRLLSPNGDVVSLRSGGTGVNTDTTNSEGVDTDNRRQSTSSDEWSLTPPANQGGPLSLDSTLLLPGQRLMSTDGFRSLDSQQCVTRDRTHCFAADCQNPTARASKRCLHCRHFYCATCASLSLMCPESPSGHRFVSSMLTTRGREQPRTSSRVRKRKPKKEEGPPWECKQCTMINGPQVLVCLGCDTLREVDAQEGRNVCPMCTLVNEPGKTKCELCDTELVSQAQADEADTEES</sequence>
<feature type="domain" description="RanBP2-type" evidence="9">
    <location>
        <begin position="618"/>
        <end position="648"/>
    </location>
</feature>
<feature type="compositionally biased region" description="Basic and acidic residues" evidence="6">
    <location>
        <begin position="430"/>
        <end position="444"/>
    </location>
</feature>
<evidence type="ECO:0000259" key="7">
    <source>
        <dbReference type="PROSITE" id="PS50089"/>
    </source>
</evidence>
<keyword evidence="3 5" id="KW-0863">Zinc-finger</keyword>
<feature type="compositionally biased region" description="Polar residues" evidence="6">
    <location>
        <begin position="494"/>
        <end position="507"/>
    </location>
</feature>
<dbReference type="Gene3D" id="3.30.40.10">
    <property type="entry name" value="Zinc/RING finger domain, C3HC4 (zinc finger)"/>
    <property type="match status" value="1"/>
</dbReference>
<dbReference type="Pfam" id="PF13445">
    <property type="entry name" value="zf-RING_UBOX"/>
    <property type="match status" value="1"/>
</dbReference>
<dbReference type="Gene3D" id="3.30.160.60">
    <property type="entry name" value="Classic Zinc Finger"/>
    <property type="match status" value="1"/>
</dbReference>
<protein>
    <recommendedName>
        <fullName evidence="1">RanBP-type and C3HC4-type zinc finger-containing protein 1</fullName>
    </recommendedName>
</protein>
<dbReference type="EMBL" id="CALNXJ010000021">
    <property type="protein sequence ID" value="CAH3125898.1"/>
    <property type="molecule type" value="Genomic_DNA"/>
</dbReference>
<dbReference type="Proteomes" id="UP001159428">
    <property type="component" value="Unassembled WGS sequence"/>
</dbReference>
<feature type="region of interest" description="Disordered" evidence="6">
    <location>
        <begin position="465"/>
        <end position="513"/>
    </location>
</feature>
<dbReference type="PROSITE" id="PS50199">
    <property type="entry name" value="ZF_RANBP2_2"/>
    <property type="match status" value="1"/>
</dbReference>
<keyword evidence="4" id="KW-0862">Zinc</keyword>
<dbReference type="SMART" id="SM00547">
    <property type="entry name" value="ZnF_RBZ"/>
    <property type="match status" value="2"/>
</dbReference>
<dbReference type="AlphaFoldDB" id="A0AAU9WU48"/>
<feature type="domain" description="B box-type" evidence="8">
    <location>
        <begin position="101"/>
        <end position="138"/>
    </location>
</feature>
<dbReference type="InterPro" id="IPR001841">
    <property type="entry name" value="Znf_RING"/>
</dbReference>
<accession>A0AAU9WU48</accession>
<dbReference type="PROSITE" id="PS01358">
    <property type="entry name" value="ZF_RANBP2_1"/>
    <property type="match status" value="1"/>
</dbReference>
<dbReference type="PROSITE" id="PS50089">
    <property type="entry name" value="ZF_RING_2"/>
    <property type="match status" value="1"/>
</dbReference>
<evidence type="ECO:0000256" key="3">
    <source>
        <dbReference type="ARBA" id="ARBA00022771"/>
    </source>
</evidence>
<dbReference type="InterPro" id="IPR017907">
    <property type="entry name" value="Znf_RING_CS"/>
</dbReference>
<evidence type="ECO:0000256" key="1">
    <source>
        <dbReference type="ARBA" id="ARBA00017887"/>
    </source>
</evidence>
<reference evidence="10 11" key="1">
    <citation type="submission" date="2022-05" db="EMBL/GenBank/DDBJ databases">
        <authorList>
            <consortium name="Genoscope - CEA"/>
            <person name="William W."/>
        </authorList>
    </citation>
    <scope>NUCLEOTIDE SEQUENCE [LARGE SCALE GENOMIC DNA]</scope>
</reference>
<feature type="compositionally biased region" description="Polar residues" evidence="6">
    <location>
        <begin position="477"/>
        <end position="486"/>
    </location>
</feature>
<dbReference type="Pfam" id="PF00643">
    <property type="entry name" value="zf-B_box"/>
    <property type="match status" value="1"/>
</dbReference>
<feature type="compositionally biased region" description="Acidic residues" evidence="6">
    <location>
        <begin position="407"/>
        <end position="417"/>
    </location>
</feature>
<evidence type="ECO:0000256" key="5">
    <source>
        <dbReference type="PROSITE-ProRule" id="PRU00322"/>
    </source>
</evidence>
<evidence type="ECO:0000313" key="11">
    <source>
        <dbReference type="Proteomes" id="UP001159428"/>
    </source>
</evidence>
<keyword evidence="11" id="KW-1185">Reference proteome</keyword>
<proteinExistence type="predicted"/>
<comment type="caution">
    <text evidence="10">The sequence shown here is derived from an EMBL/GenBank/DDBJ whole genome shotgun (WGS) entry which is preliminary data.</text>
</comment>
<dbReference type="InterPro" id="IPR001876">
    <property type="entry name" value="Znf_RanBP2"/>
</dbReference>
<dbReference type="PROSITE" id="PS00518">
    <property type="entry name" value="ZF_RING_1"/>
    <property type="match status" value="2"/>
</dbReference>
<evidence type="ECO:0000256" key="2">
    <source>
        <dbReference type="ARBA" id="ARBA00022723"/>
    </source>
</evidence>
<evidence type="ECO:0000256" key="6">
    <source>
        <dbReference type="SAM" id="MobiDB-lite"/>
    </source>
</evidence>
<evidence type="ECO:0000256" key="4">
    <source>
        <dbReference type="ARBA" id="ARBA00022833"/>
    </source>
</evidence>
<evidence type="ECO:0000259" key="9">
    <source>
        <dbReference type="PROSITE" id="PS50199"/>
    </source>
</evidence>
<dbReference type="SUPFAM" id="SSF57845">
    <property type="entry name" value="B-box zinc-binding domain"/>
    <property type="match status" value="1"/>
</dbReference>
<evidence type="ECO:0000259" key="8">
    <source>
        <dbReference type="PROSITE" id="PS50119"/>
    </source>
</evidence>
<gene>
    <name evidence="10" type="ORF">PMEA_00012324</name>
</gene>
<dbReference type="CDD" id="cd19756">
    <property type="entry name" value="Bbox2"/>
    <property type="match status" value="1"/>
</dbReference>
<feature type="region of interest" description="Disordered" evidence="6">
    <location>
        <begin position="368"/>
        <end position="445"/>
    </location>
</feature>
<dbReference type="PANTHER" id="PTHR47156">
    <property type="entry name" value="PROTEIN CBG20824"/>
    <property type="match status" value="1"/>
</dbReference>